<name>A0AAN9AMM7_9CAEN</name>
<keyword evidence="2" id="KW-0732">Signal</keyword>
<feature type="compositionally biased region" description="Low complexity" evidence="1">
    <location>
        <begin position="133"/>
        <end position="149"/>
    </location>
</feature>
<gene>
    <name evidence="3" type="ORF">V1264_024832</name>
</gene>
<evidence type="ECO:0000256" key="1">
    <source>
        <dbReference type="SAM" id="MobiDB-lite"/>
    </source>
</evidence>
<feature type="region of interest" description="Disordered" evidence="1">
    <location>
        <begin position="92"/>
        <end position="149"/>
    </location>
</feature>
<evidence type="ECO:0000313" key="3">
    <source>
        <dbReference type="EMBL" id="KAK7089803.1"/>
    </source>
</evidence>
<feature type="compositionally biased region" description="Polar residues" evidence="1">
    <location>
        <begin position="234"/>
        <end position="260"/>
    </location>
</feature>
<organism evidence="3 4">
    <name type="scientific">Littorina saxatilis</name>
    <dbReference type="NCBI Taxonomy" id="31220"/>
    <lineage>
        <taxon>Eukaryota</taxon>
        <taxon>Metazoa</taxon>
        <taxon>Spiralia</taxon>
        <taxon>Lophotrochozoa</taxon>
        <taxon>Mollusca</taxon>
        <taxon>Gastropoda</taxon>
        <taxon>Caenogastropoda</taxon>
        <taxon>Littorinimorpha</taxon>
        <taxon>Littorinoidea</taxon>
        <taxon>Littorinidae</taxon>
        <taxon>Littorina</taxon>
    </lineage>
</organism>
<feature type="compositionally biased region" description="Polar residues" evidence="1">
    <location>
        <begin position="269"/>
        <end position="283"/>
    </location>
</feature>
<evidence type="ECO:0000256" key="2">
    <source>
        <dbReference type="SAM" id="SignalP"/>
    </source>
</evidence>
<feature type="region of interest" description="Disordered" evidence="1">
    <location>
        <begin position="201"/>
        <end position="283"/>
    </location>
</feature>
<protein>
    <submittedName>
        <fullName evidence="3">Uncharacterized protein</fullName>
    </submittedName>
</protein>
<dbReference type="AlphaFoldDB" id="A0AAN9AMM7"/>
<feature type="compositionally biased region" description="Polar residues" evidence="1">
    <location>
        <begin position="102"/>
        <end position="117"/>
    </location>
</feature>
<reference evidence="3 4" key="1">
    <citation type="submission" date="2024-02" db="EMBL/GenBank/DDBJ databases">
        <title>Chromosome-scale genome assembly of the rough periwinkle Littorina saxatilis.</title>
        <authorList>
            <person name="De Jode A."/>
            <person name="Faria R."/>
            <person name="Formenti G."/>
            <person name="Sims Y."/>
            <person name="Smith T.P."/>
            <person name="Tracey A."/>
            <person name="Wood J.M.D."/>
            <person name="Zagrodzka Z.B."/>
            <person name="Johannesson K."/>
            <person name="Butlin R.K."/>
            <person name="Leder E.H."/>
        </authorList>
    </citation>
    <scope>NUCLEOTIDE SEQUENCE [LARGE SCALE GENOMIC DNA]</scope>
    <source>
        <strain evidence="3">Snail1</strain>
        <tissue evidence="3">Muscle</tissue>
    </source>
</reference>
<sequence>MKILSGCLLSLCVVGALAGSILLPLANQAVGKQAVHASDATNQFRNVANVAHKYQQNVAGNKDYGRTNSVKDDKANKATSALQAAASAFAQKSANADKSNEDQATNAHKASSASYNQHAAKNNAAAKTDHSDNTWTANRNYNNGNNRNDNINYAYDKKFDLNDNQDGAFVFSDANSANSNDNFYDRNFGYDRNIDQFAADASNADQQSNARSSSANQNSAANKADRDNFGRDAANNNQLWANQRATSNKQDSAKQANRDTSLLDKKASGLNQANYQKSGNFKQQGAADKVGYGTGYQGNLSPYYHGDNLLGQGAGSYGPSLLHPGSGGQGYGKNAGHGVFNYGNAQDIASNNQLQNTGAWGVQDNSRDTFNNDIWANDQYQGVDDTKAAAYRDHGFANKDNQAVQSANQAVNDKAQAAAAKKQNQAKSNLDEDVTLSEVAKKATRDRKSSSNIYKRYYDNDNNNGNNWERLTYDRNLGDNVNGFDNQIRRDKAFKNVAQADNLVQSNNRKQADAASANQAIKDNQYQDWQRANTGFQNAQAASDNKDAAARHNFDNSEWKYEKDQTRGDNIYQNQANRDQGANFFNNGAAQQGGAFFGGYPSGGGGGFNFGGPQSSGFYY</sequence>
<dbReference type="EMBL" id="JBAMIC010000490">
    <property type="protein sequence ID" value="KAK7089803.1"/>
    <property type="molecule type" value="Genomic_DNA"/>
</dbReference>
<comment type="caution">
    <text evidence="3">The sequence shown here is derived from an EMBL/GenBank/DDBJ whole genome shotgun (WGS) entry which is preliminary data.</text>
</comment>
<keyword evidence="4" id="KW-1185">Reference proteome</keyword>
<feature type="compositionally biased region" description="Low complexity" evidence="1">
    <location>
        <begin position="201"/>
        <end position="222"/>
    </location>
</feature>
<proteinExistence type="predicted"/>
<accession>A0AAN9AMM7</accession>
<dbReference type="Proteomes" id="UP001374579">
    <property type="component" value="Unassembled WGS sequence"/>
</dbReference>
<feature type="signal peptide" evidence="2">
    <location>
        <begin position="1"/>
        <end position="18"/>
    </location>
</feature>
<feature type="chain" id="PRO_5042971367" evidence="2">
    <location>
        <begin position="19"/>
        <end position="620"/>
    </location>
</feature>
<evidence type="ECO:0000313" key="4">
    <source>
        <dbReference type="Proteomes" id="UP001374579"/>
    </source>
</evidence>